<feature type="transmembrane region" description="Helical" evidence="1">
    <location>
        <begin position="48"/>
        <end position="70"/>
    </location>
</feature>
<keyword evidence="3" id="KW-1185">Reference proteome</keyword>
<evidence type="ECO:0000313" key="2">
    <source>
        <dbReference type="EMBL" id="RZT96999.1"/>
    </source>
</evidence>
<protein>
    <submittedName>
        <fullName evidence="2">Uncharacterized protein</fullName>
    </submittedName>
</protein>
<sequence length="131" mass="14856">MKKENPYKVPENYFDNLGEQIKDKIKKEEGLFKDEPEKRSLMIQLKPYMWMAASILTLVIAARLILSVSISPEYKISSTNGGISQTTESIDSTSPEKDVIFFDDLTEVSSEDIIDYLSENDIDTDVLLANL</sequence>
<organism evidence="2 3">
    <name type="scientific">Ancylomarina subtilis</name>
    <dbReference type="NCBI Taxonomy" id="1639035"/>
    <lineage>
        <taxon>Bacteria</taxon>
        <taxon>Pseudomonadati</taxon>
        <taxon>Bacteroidota</taxon>
        <taxon>Bacteroidia</taxon>
        <taxon>Marinilabiliales</taxon>
        <taxon>Marinifilaceae</taxon>
        <taxon>Ancylomarina</taxon>
    </lineage>
</organism>
<comment type="caution">
    <text evidence="2">The sequence shown here is derived from an EMBL/GenBank/DDBJ whole genome shotgun (WGS) entry which is preliminary data.</text>
</comment>
<dbReference type="OrthoDB" id="1121419at2"/>
<keyword evidence="1" id="KW-0812">Transmembrane</keyword>
<dbReference type="EMBL" id="SHKN01000001">
    <property type="protein sequence ID" value="RZT96999.1"/>
    <property type="molecule type" value="Genomic_DNA"/>
</dbReference>
<keyword evidence="1" id="KW-0472">Membrane</keyword>
<evidence type="ECO:0000256" key="1">
    <source>
        <dbReference type="SAM" id="Phobius"/>
    </source>
</evidence>
<reference evidence="2 3" key="1">
    <citation type="submission" date="2019-02" db="EMBL/GenBank/DDBJ databases">
        <title>Genomic Encyclopedia of Type Strains, Phase IV (KMG-IV): sequencing the most valuable type-strain genomes for metagenomic binning, comparative biology and taxonomic classification.</title>
        <authorList>
            <person name="Goeker M."/>
        </authorList>
    </citation>
    <scope>NUCLEOTIDE SEQUENCE [LARGE SCALE GENOMIC DNA]</scope>
    <source>
        <strain evidence="2 3">DSM 28825</strain>
    </source>
</reference>
<gene>
    <name evidence="2" type="ORF">EV201_1656</name>
</gene>
<name>A0A4Q7VLA0_9BACT</name>
<dbReference type="AlphaFoldDB" id="A0A4Q7VLA0"/>
<proteinExistence type="predicted"/>
<evidence type="ECO:0000313" key="3">
    <source>
        <dbReference type="Proteomes" id="UP000293562"/>
    </source>
</evidence>
<accession>A0A4Q7VLA0</accession>
<dbReference type="Proteomes" id="UP000293562">
    <property type="component" value="Unassembled WGS sequence"/>
</dbReference>
<dbReference type="RefSeq" id="WP_130307072.1">
    <property type="nucleotide sequence ID" value="NZ_SHKN01000001.1"/>
</dbReference>
<keyword evidence="1" id="KW-1133">Transmembrane helix</keyword>